<sequence length="105" mass="12573">SNKLEEKKKLQENLRREAFREHRQYKTAEFLSRLDAEFPDRSTRQIALRDPQSSAWSELLEFNRQQQEEERIKAHQAEHRRVNNVFLDRLQGKSQPGGFEHFGGH</sequence>
<dbReference type="PANTHER" id="PTHR22529:SF1">
    <property type="entry name" value="EPITHELIAL-STROMAL INTERACTION PROTEIN 1"/>
    <property type="match status" value="1"/>
</dbReference>
<reference evidence="2" key="1">
    <citation type="submission" date="2025-08" db="UniProtKB">
        <authorList>
            <consortium name="RefSeq"/>
        </authorList>
    </citation>
    <scope>IDENTIFICATION</scope>
    <source>
        <tissue evidence="2">Liver</tissue>
    </source>
</reference>
<dbReference type="Proteomes" id="UP000245341">
    <property type="component" value="Unplaced"/>
</dbReference>
<dbReference type="GeneID" id="102744653"/>
<dbReference type="AlphaFoldDB" id="A0A7F8RFI3"/>
<dbReference type="RefSeq" id="XP_030891894.1">
    <property type="nucleotide sequence ID" value="XM_031036034.1"/>
</dbReference>
<feature type="non-terminal residue" evidence="2">
    <location>
        <position position="1"/>
    </location>
</feature>
<name>A0A7F8RFI3_LEPWE</name>
<organism evidence="1 2">
    <name type="scientific">Leptonychotes weddellii</name>
    <name type="common">Weddell seal</name>
    <name type="synonym">Otaria weddellii</name>
    <dbReference type="NCBI Taxonomy" id="9713"/>
    <lineage>
        <taxon>Eukaryota</taxon>
        <taxon>Metazoa</taxon>
        <taxon>Chordata</taxon>
        <taxon>Craniata</taxon>
        <taxon>Vertebrata</taxon>
        <taxon>Euteleostomi</taxon>
        <taxon>Mammalia</taxon>
        <taxon>Eutheria</taxon>
        <taxon>Laurasiatheria</taxon>
        <taxon>Carnivora</taxon>
        <taxon>Caniformia</taxon>
        <taxon>Pinnipedia</taxon>
        <taxon>Phocidae</taxon>
        <taxon>Monachinae</taxon>
        <taxon>Lobodontini</taxon>
        <taxon>Leptonychotes</taxon>
    </lineage>
</organism>
<dbReference type="OrthoDB" id="10053624at2759"/>
<keyword evidence="1" id="KW-1185">Reference proteome</keyword>
<evidence type="ECO:0000313" key="2">
    <source>
        <dbReference type="RefSeq" id="XP_030891894.1"/>
    </source>
</evidence>
<dbReference type="KEGG" id="lww:102744653"/>
<gene>
    <name evidence="2" type="primary">LOC102744653</name>
</gene>
<dbReference type="InterPro" id="IPR026185">
    <property type="entry name" value="EPSTI1"/>
</dbReference>
<proteinExistence type="predicted"/>
<evidence type="ECO:0000313" key="1">
    <source>
        <dbReference type="Proteomes" id="UP000245341"/>
    </source>
</evidence>
<protein>
    <submittedName>
        <fullName evidence="2">Epithelial-stromal interaction protein 1-like</fullName>
    </submittedName>
</protein>
<accession>A0A7F8RFI3</accession>
<dbReference type="PANTHER" id="PTHR22529">
    <property type="entry name" value="EPITHELIAL-STROMAL INTERACTION PROTEIN 1"/>
    <property type="match status" value="1"/>
</dbReference>